<organism evidence="6 7">
    <name type="scientific">Sorangium cellulosum</name>
    <name type="common">Polyangium cellulosum</name>
    <dbReference type="NCBI Taxonomy" id="56"/>
    <lineage>
        <taxon>Bacteria</taxon>
        <taxon>Pseudomonadati</taxon>
        <taxon>Myxococcota</taxon>
        <taxon>Polyangia</taxon>
        <taxon>Polyangiales</taxon>
        <taxon>Polyangiaceae</taxon>
        <taxon>Sorangium</taxon>
    </lineage>
</organism>
<dbReference type="GO" id="GO:0009055">
    <property type="term" value="F:electron transfer activity"/>
    <property type="evidence" value="ECO:0007669"/>
    <property type="project" value="InterPro"/>
</dbReference>
<reference evidence="6 7" key="1">
    <citation type="submission" date="2014-02" db="EMBL/GenBank/DDBJ databases">
        <title>The small core and large imbalanced accessory genome model reveals a collaborative survival strategy of Sorangium cellulosum strains in nature.</title>
        <authorList>
            <person name="Han K."/>
            <person name="Peng R."/>
            <person name="Blom J."/>
            <person name="Li Y.-Z."/>
        </authorList>
    </citation>
    <scope>NUCLEOTIDE SEQUENCE [LARGE SCALE GENOMIC DNA]</scope>
    <source>
        <strain evidence="6 7">So0157-25</strain>
    </source>
</reference>
<evidence type="ECO:0000313" key="6">
    <source>
        <dbReference type="EMBL" id="KYF51482.1"/>
    </source>
</evidence>
<name>A0A150P717_SORCE</name>
<evidence type="ECO:0000256" key="2">
    <source>
        <dbReference type="ARBA" id="ARBA00022723"/>
    </source>
</evidence>
<evidence type="ECO:0000259" key="5">
    <source>
        <dbReference type="PROSITE" id="PS51007"/>
    </source>
</evidence>
<dbReference type="PANTHER" id="PTHR47197:SF3">
    <property type="entry name" value="DIHYDRO-HEME D1 DEHYDROGENASE"/>
    <property type="match status" value="1"/>
</dbReference>
<dbReference type="InterPro" id="IPR051200">
    <property type="entry name" value="Host-pathogen_enzymatic-act"/>
</dbReference>
<dbReference type="InterPro" id="IPR015943">
    <property type="entry name" value="WD40/YVTN_repeat-like_dom_sf"/>
</dbReference>
<gene>
    <name evidence="6" type="ORF">BE08_37235</name>
</gene>
<dbReference type="AlphaFoldDB" id="A0A150P717"/>
<dbReference type="InterPro" id="IPR009056">
    <property type="entry name" value="Cyt_c-like_dom"/>
</dbReference>
<dbReference type="EMBL" id="JELY01002820">
    <property type="protein sequence ID" value="KYF51482.1"/>
    <property type="molecule type" value="Genomic_DNA"/>
</dbReference>
<feature type="non-terminal residue" evidence="6">
    <location>
        <position position="903"/>
    </location>
</feature>
<dbReference type="PROSITE" id="PS51257">
    <property type="entry name" value="PROKAR_LIPOPROTEIN"/>
    <property type="match status" value="1"/>
</dbReference>
<dbReference type="SUPFAM" id="SSF46626">
    <property type="entry name" value="Cytochrome c"/>
    <property type="match status" value="2"/>
</dbReference>
<comment type="caution">
    <text evidence="6">The sequence shown here is derived from an EMBL/GenBank/DDBJ whole genome shotgun (WGS) entry which is preliminary data.</text>
</comment>
<dbReference type="PROSITE" id="PS51007">
    <property type="entry name" value="CYTC"/>
    <property type="match status" value="1"/>
</dbReference>
<evidence type="ECO:0000256" key="1">
    <source>
        <dbReference type="ARBA" id="ARBA00022617"/>
    </source>
</evidence>
<dbReference type="Proteomes" id="UP000075420">
    <property type="component" value="Unassembled WGS sequence"/>
</dbReference>
<dbReference type="InterPro" id="IPR011044">
    <property type="entry name" value="Quino_amine_DH_bsu"/>
</dbReference>
<protein>
    <recommendedName>
        <fullName evidence="5">Cytochrome c domain-containing protein</fullName>
    </recommendedName>
</protein>
<dbReference type="Gene3D" id="2.130.10.10">
    <property type="entry name" value="YVTN repeat-like/Quinoprotein amine dehydrogenase"/>
    <property type="match status" value="2"/>
</dbReference>
<keyword evidence="3 4" id="KW-0408">Iron</keyword>
<feature type="domain" description="Cytochrome c" evidence="5">
    <location>
        <begin position="656"/>
        <end position="800"/>
    </location>
</feature>
<evidence type="ECO:0000256" key="4">
    <source>
        <dbReference type="PROSITE-ProRule" id="PRU00433"/>
    </source>
</evidence>
<dbReference type="InterPro" id="IPR036909">
    <property type="entry name" value="Cyt_c-like_dom_sf"/>
</dbReference>
<dbReference type="GO" id="GO:0020037">
    <property type="term" value="F:heme binding"/>
    <property type="evidence" value="ECO:0007669"/>
    <property type="project" value="InterPro"/>
</dbReference>
<accession>A0A150P717</accession>
<evidence type="ECO:0000256" key="3">
    <source>
        <dbReference type="ARBA" id="ARBA00023004"/>
    </source>
</evidence>
<dbReference type="SUPFAM" id="SSF50969">
    <property type="entry name" value="YVTN repeat-like/Quinoprotein amine dehydrogenase"/>
    <property type="match status" value="1"/>
</dbReference>
<sequence length="903" mass="96096">MMKPILWSLPALAIIACSDTGPRVDEPRPLAASAASALSAAPSYTLFESGQVRPLALSPDRSTLFAVNTPDSRLEIFNVRRGALEHRGSVAVGLEPVAVAARSDDEVWVVNHLSDSVSVVDVSRPRRPRVVRTLLVGDEPRDIVFAGAGKDRAFITTAHRGQNSPVDPALTTPGVGRADVWVFSAASQSAAPLTIITLFSDTPRALAATPDGARVYAAAFHSGNRTTVVETNVVNLGLGLPPPTTNAAAEAQPSAPLIVRFNGQHWVDELNRSWDDKVNFALPDKDVFVLDALADPPVPVAGPEGAFGGVGTVLYNMAVNPVSGRVYVANTEAFNEQRFEGPGVFAGHSVRGRFNHNRITVLDPATGAVAPRHLNKHIDYSACCAPVPNAESRKSLALPQGMAVSANGKRLYVAALGSDKIGVFSTAALEADTFVPRRARQIPVSGGGPTGVVLDEARDQLYVLTRFDNSISVIDTDVRAEVAHVPMHSPEPESVVRGRRFLYDASFSSSHGDSACASCHVFGDVDSLAWDLGDPDAVNTPMPGPFVVDPTLFGQPAEFAALKGPMTTQPLRGLANHGPMHWRGDRNGWSGAPSAQPDSGIFDEDAAFKTFNVAFVGLLGRDAPIPAADMQAFTDFILQVVYPPNPIRRLDNTLTPDQEAGKAFFMLPPGEGGPCASCHVLDPTANAEHGVQFPGFFGTDGRFTFDFIFQSFKVAQLRGLYAKVGMFGMVQNPRFNNRDHAFQGDQIRGFGFAHDGTVDTIFRFHDQGGFNEAPGINGFPPGEAGDVLRRQVTDYLHAFETNLAPIVGQQVTLAGSGDAATLSRVALLMARAEAGECDLVVKGRMAGEERGFLYQGDGTFRRNRAASAAIGDAALRQRAAAGIALTYTCAPPGAGVRMALDRD</sequence>
<dbReference type="PANTHER" id="PTHR47197">
    <property type="entry name" value="PROTEIN NIRF"/>
    <property type="match status" value="1"/>
</dbReference>
<keyword evidence="2 4" id="KW-0479">Metal-binding</keyword>
<dbReference type="GO" id="GO:0046872">
    <property type="term" value="F:metal ion binding"/>
    <property type="evidence" value="ECO:0007669"/>
    <property type="project" value="UniProtKB-KW"/>
</dbReference>
<proteinExistence type="predicted"/>
<keyword evidence="1 4" id="KW-0349">Heme</keyword>
<evidence type="ECO:0000313" key="7">
    <source>
        <dbReference type="Proteomes" id="UP000075420"/>
    </source>
</evidence>